<evidence type="ECO:0000256" key="2">
    <source>
        <dbReference type="SAM" id="Phobius"/>
    </source>
</evidence>
<feature type="region of interest" description="Disordered" evidence="1">
    <location>
        <begin position="513"/>
        <end position="547"/>
    </location>
</feature>
<feature type="transmembrane region" description="Helical" evidence="2">
    <location>
        <begin position="114"/>
        <end position="131"/>
    </location>
</feature>
<evidence type="ECO:0000313" key="3">
    <source>
        <dbReference type="EMBL" id="SHG10775.1"/>
    </source>
</evidence>
<keyword evidence="2" id="KW-1133">Transmembrane helix</keyword>
<dbReference type="EMBL" id="LT670817">
    <property type="protein sequence ID" value="SHG10775.1"/>
    <property type="molecule type" value="Genomic_DNA"/>
</dbReference>
<feature type="transmembrane region" description="Helical" evidence="2">
    <location>
        <begin position="138"/>
        <end position="161"/>
    </location>
</feature>
<name>A0A1M5H4E2_9BRAD</name>
<accession>A0A1M5H4E2</accession>
<proteinExistence type="predicted"/>
<organism evidence="3 4">
    <name type="scientific">Bradyrhizobium erythrophlei</name>
    <dbReference type="NCBI Taxonomy" id="1437360"/>
    <lineage>
        <taxon>Bacteria</taxon>
        <taxon>Pseudomonadati</taxon>
        <taxon>Pseudomonadota</taxon>
        <taxon>Alphaproteobacteria</taxon>
        <taxon>Hyphomicrobiales</taxon>
        <taxon>Nitrobacteraceae</taxon>
        <taxon>Bradyrhizobium</taxon>
    </lineage>
</organism>
<feature type="compositionally biased region" description="Basic and acidic residues" evidence="1">
    <location>
        <begin position="513"/>
        <end position="527"/>
    </location>
</feature>
<reference evidence="3 4" key="1">
    <citation type="submission" date="2016-11" db="EMBL/GenBank/DDBJ databases">
        <authorList>
            <person name="Jaros S."/>
            <person name="Januszkiewicz K."/>
            <person name="Wedrychowicz H."/>
        </authorList>
    </citation>
    <scope>NUCLEOTIDE SEQUENCE [LARGE SCALE GENOMIC DNA]</scope>
    <source>
        <strain evidence="3 4">GAS138</strain>
    </source>
</reference>
<dbReference type="AlphaFoldDB" id="A0A1M5H4E2"/>
<evidence type="ECO:0000256" key="1">
    <source>
        <dbReference type="SAM" id="MobiDB-lite"/>
    </source>
</evidence>
<feature type="transmembrane region" description="Helical" evidence="2">
    <location>
        <begin position="167"/>
        <end position="194"/>
    </location>
</feature>
<sequence>MSRAASLGGVGSPWPWAVLAWAALLVAIVVSFRPAVPVIWGDTPSFVESALRTLEAGKPTVVGGRDPGYPAFLAVTFAFGGDLRMVVRLQQAAWAVLMLALAATAQATTRNAGGLVPIILVATYPGLLLFRNVLTAELLFAVFLNLATAGLLVATCVGKAARCYAVAASVLCAALAACFRLQGVLVPIATVLVGARLAWPCTSARLTVIAVSVAAALALLAAGSRFGASNSDQASAVFVPKTLFCNHLNIVLASDAARREIVSAAGDHADATMARLAADFAAEPGRWPMLGFFGDACLFDTALDRDVADDNGTTGGAASAYRRIFLVAVRDRPLAYAGKFVRQMAYGASVAWPPYGLDPAIPVSTDDVPHVSDIMTRHGRAAQPIDLQSGPVRIGPLSDLPRISAYLFRTLSTAFVIAVIFWTVTAVRRRRPRFSMRALIVIVMWAASIVTAAGAHTLDVWRYLIPAVPMVGLMLSLFAVEVAETIACLWTRTVVAGLEPRVTERLNNSETIRHLEGRPANELENRRPPQSAPGPDWENDHERQSGA</sequence>
<feature type="transmembrane region" description="Helical" evidence="2">
    <location>
        <begin position="439"/>
        <end position="457"/>
    </location>
</feature>
<protein>
    <recommendedName>
        <fullName evidence="5">Dolichyl-phosphate-mannose-protein mannosyltransferase</fullName>
    </recommendedName>
</protein>
<feature type="transmembrane region" description="Helical" evidence="2">
    <location>
        <begin position="406"/>
        <end position="427"/>
    </location>
</feature>
<evidence type="ECO:0000313" key="4">
    <source>
        <dbReference type="Proteomes" id="UP000189796"/>
    </source>
</evidence>
<keyword evidence="2" id="KW-0472">Membrane</keyword>
<evidence type="ECO:0008006" key="5">
    <source>
        <dbReference type="Google" id="ProtNLM"/>
    </source>
</evidence>
<keyword evidence="2" id="KW-0812">Transmembrane</keyword>
<feature type="compositionally biased region" description="Basic and acidic residues" evidence="1">
    <location>
        <begin position="538"/>
        <end position="547"/>
    </location>
</feature>
<dbReference type="RefSeq" id="WP_079599721.1">
    <property type="nucleotide sequence ID" value="NZ_LT670817.1"/>
</dbReference>
<feature type="transmembrane region" description="Helical" evidence="2">
    <location>
        <begin position="14"/>
        <end position="32"/>
    </location>
</feature>
<feature type="transmembrane region" description="Helical" evidence="2">
    <location>
        <begin position="463"/>
        <end position="483"/>
    </location>
</feature>
<dbReference type="OrthoDB" id="8185434at2"/>
<dbReference type="Proteomes" id="UP000189796">
    <property type="component" value="Chromosome I"/>
</dbReference>
<gene>
    <name evidence="3" type="ORF">SAMN05443248_0312</name>
</gene>